<name>X1CNR3_9ZZZZ</name>
<dbReference type="EMBL" id="BART01014188">
    <property type="protein sequence ID" value="GAG85891.1"/>
    <property type="molecule type" value="Genomic_DNA"/>
</dbReference>
<gene>
    <name evidence="1" type="ORF">S01H4_28497</name>
</gene>
<proteinExistence type="predicted"/>
<reference evidence="1" key="1">
    <citation type="journal article" date="2014" name="Front. Microbiol.">
        <title>High frequency of phylogenetically diverse reductive dehalogenase-homologous genes in deep subseafloor sedimentary metagenomes.</title>
        <authorList>
            <person name="Kawai M."/>
            <person name="Futagami T."/>
            <person name="Toyoda A."/>
            <person name="Takaki Y."/>
            <person name="Nishi S."/>
            <person name="Hori S."/>
            <person name="Arai W."/>
            <person name="Tsubouchi T."/>
            <person name="Morono Y."/>
            <person name="Uchiyama I."/>
            <person name="Ito T."/>
            <person name="Fujiyama A."/>
            <person name="Inagaki F."/>
            <person name="Takami H."/>
        </authorList>
    </citation>
    <scope>NUCLEOTIDE SEQUENCE</scope>
    <source>
        <strain evidence="1">Expedition CK06-06</strain>
    </source>
</reference>
<feature type="non-terminal residue" evidence="1">
    <location>
        <position position="42"/>
    </location>
</feature>
<protein>
    <submittedName>
        <fullName evidence="1">Uncharacterized protein</fullName>
    </submittedName>
</protein>
<dbReference type="AlphaFoldDB" id="X1CNR3"/>
<accession>X1CNR3</accession>
<sequence>MKLLIMIIQHRPKIGATHDTMDPEHMEWVASQIKHGQFLLCP</sequence>
<evidence type="ECO:0000313" key="1">
    <source>
        <dbReference type="EMBL" id="GAG85891.1"/>
    </source>
</evidence>
<organism evidence="1">
    <name type="scientific">marine sediment metagenome</name>
    <dbReference type="NCBI Taxonomy" id="412755"/>
    <lineage>
        <taxon>unclassified sequences</taxon>
        <taxon>metagenomes</taxon>
        <taxon>ecological metagenomes</taxon>
    </lineage>
</organism>
<comment type="caution">
    <text evidence="1">The sequence shown here is derived from an EMBL/GenBank/DDBJ whole genome shotgun (WGS) entry which is preliminary data.</text>
</comment>